<dbReference type="KEGG" id="ebm:SG0102_00180"/>
<dbReference type="Proteomes" id="UP000268059">
    <property type="component" value="Chromosome"/>
</dbReference>
<reference evidence="9 10" key="1">
    <citation type="submission" date="2018-11" db="EMBL/GenBank/DDBJ databases">
        <title>Novel Erysipelotrichaceae bacterium isolated from small intestine of a swine.</title>
        <authorList>
            <person name="Kim J.S."/>
            <person name="Choe H."/>
            <person name="Lee Y.R."/>
            <person name="Kim K.M."/>
            <person name="Park D.S."/>
        </authorList>
    </citation>
    <scope>NUCLEOTIDE SEQUENCE [LARGE SCALE GENOMIC DNA]</scope>
    <source>
        <strain evidence="9 10">SG0102</strain>
    </source>
</reference>
<sequence length="392" mass="43138">MKKWMMLILVFTLLSSSLVDSHGEDFAKKEDHYIKLCSSSLTLSHKKTCQSFNDYLKKKNATLAKSISSQESDLKKTKSNLKSIAKKINTLEDKIVKLENEIHYIESSITKLQTQINHKNTLIGKRLYAMQSVYNSDSYITYVFTAKTLPDIFSRVASLTQLTSYEEDLEEEIQGHQKELKTQRASLTSTQAALTLKKAEAKKLQARAVKLKAKQELALSKAKDNKDKLTAAQASINASLEAMISSDTTSTVNYTGGVGEGSETGKKIASTALTKLGARYWWTKTGPDYFDCSGFVYWVHNKAGISVPRMTAAGYSKAGLPVSAASLSAGDIITFTYGSGVSHVGIYLGNGKFVHASGKGSGTVGQDPNQCVKVSSLSGRWLSYVYNYRRLY</sequence>
<dbReference type="SUPFAM" id="SSF54001">
    <property type="entry name" value="Cysteine proteinases"/>
    <property type="match status" value="1"/>
</dbReference>
<comment type="similarity">
    <text evidence="1">Belongs to the peptidase C40 family.</text>
</comment>
<evidence type="ECO:0000256" key="6">
    <source>
        <dbReference type="SAM" id="Coils"/>
    </source>
</evidence>
<dbReference type="InterPro" id="IPR038765">
    <property type="entry name" value="Papain-like_cys_pep_sf"/>
</dbReference>
<name>A0A3G9JQI5_9FIRM</name>
<evidence type="ECO:0000256" key="4">
    <source>
        <dbReference type="ARBA" id="ARBA00022801"/>
    </source>
</evidence>
<keyword evidence="10" id="KW-1185">Reference proteome</keyword>
<evidence type="ECO:0000256" key="7">
    <source>
        <dbReference type="SAM" id="SignalP"/>
    </source>
</evidence>
<dbReference type="Gene3D" id="3.90.1720.10">
    <property type="entry name" value="endopeptidase domain like (from Nostoc punctiforme)"/>
    <property type="match status" value="1"/>
</dbReference>
<dbReference type="Gene3D" id="6.10.250.3150">
    <property type="match status" value="1"/>
</dbReference>
<keyword evidence="2" id="KW-0645">Protease</keyword>
<keyword evidence="3 7" id="KW-0732">Signal</keyword>
<dbReference type="Pfam" id="PF00877">
    <property type="entry name" value="NLPC_P60"/>
    <property type="match status" value="1"/>
</dbReference>
<feature type="domain" description="NlpC/P60" evidence="8">
    <location>
        <begin position="262"/>
        <end position="392"/>
    </location>
</feature>
<feature type="coiled-coil region" evidence="6">
    <location>
        <begin position="159"/>
        <end position="232"/>
    </location>
</feature>
<evidence type="ECO:0000259" key="8">
    <source>
        <dbReference type="PROSITE" id="PS51935"/>
    </source>
</evidence>
<dbReference type="RefSeq" id="WP_125118066.1">
    <property type="nucleotide sequence ID" value="NZ_AP019309.1"/>
</dbReference>
<dbReference type="GO" id="GO:0006508">
    <property type="term" value="P:proteolysis"/>
    <property type="evidence" value="ECO:0007669"/>
    <property type="project" value="UniProtKB-KW"/>
</dbReference>
<evidence type="ECO:0000256" key="3">
    <source>
        <dbReference type="ARBA" id="ARBA00022729"/>
    </source>
</evidence>
<dbReference type="PANTHER" id="PTHR47053:SF1">
    <property type="entry name" value="MUREIN DD-ENDOPEPTIDASE MEPH-RELATED"/>
    <property type="match status" value="1"/>
</dbReference>
<evidence type="ECO:0000256" key="5">
    <source>
        <dbReference type="ARBA" id="ARBA00022807"/>
    </source>
</evidence>
<dbReference type="EMBL" id="AP019309">
    <property type="protein sequence ID" value="BBH25084.1"/>
    <property type="molecule type" value="Genomic_DNA"/>
</dbReference>
<evidence type="ECO:0000256" key="2">
    <source>
        <dbReference type="ARBA" id="ARBA00022670"/>
    </source>
</evidence>
<dbReference type="OrthoDB" id="1654978at2"/>
<feature type="coiled-coil region" evidence="6">
    <location>
        <begin position="74"/>
        <end position="115"/>
    </location>
</feature>
<dbReference type="GO" id="GO:0008234">
    <property type="term" value="F:cysteine-type peptidase activity"/>
    <property type="evidence" value="ECO:0007669"/>
    <property type="project" value="UniProtKB-KW"/>
</dbReference>
<evidence type="ECO:0000313" key="9">
    <source>
        <dbReference type="EMBL" id="BBH25084.1"/>
    </source>
</evidence>
<feature type="chain" id="PRO_5039456123" evidence="7">
    <location>
        <begin position="22"/>
        <end position="392"/>
    </location>
</feature>
<feature type="signal peptide" evidence="7">
    <location>
        <begin position="1"/>
        <end position="21"/>
    </location>
</feature>
<dbReference type="AlphaFoldDB" id="A0A3G9JQI5"/>
<keyword evidence="6" id="KW-0175">Coiled coil</keyword>
<accession>A0A3G9JQI5</accession>
<dbReference type="InterPro" id="IPR051202">
    <property type="entry name" value="Peptidase_C40"/>
</dbReference>
<keyword evidence="5" id="KW-0788">Thiol protease</keyword>
<dbReference type="Pfam" id="PF24568">
    <property type="entry name" value="CC_PcsB"/>
    <property type="match status" value="1"/>
</dbReference>
<dbReference type="InParanoid" id="A0A3G9JQI5"/>
<protein>
    <submittedName>
        <fullName evidence="9">Peptidase P60</fullName>
    </submittedName>
</protein>
<organism evidence="9 10">
    <name type="scientific">Intestinibaculum porci</name>
    <dbReference type="NCBI Taxonomy" id="2487118"/>
    <lineage>
        <taxon>Bacteria</taxon>
        <taxon>Bacillati</taxon>
        <taxon>Bacillota</taxon>
        <taxon>Erysipelotrichia</taxon>
        <taxon>Erysipelotrichales</taxon>
        <taxon>Erysipelotrichaceae</taxon>
        <taxon>Intestinibaculum</taxon>
    </lineage>
</organism>
<dbReference type="PROSITE" id="PS51935">
    <property type="entry name" value="NLPC_P60"/>
    <property type="match status" value="1"/>
</dbReference>
<proteinExistence type="inferred from homology"/>
<gene>
    <name evidence="9" type="primary">spl</name>
    <name evidence="9" type="ORF">SG0102_00180</name>
</gene>
<evidence type="ECO:0000256" key="1">
    <source>
        <dbReference type="ARBA" id="ARBA00007074"/>
    </source>
</evidence>
<dbReference type="InterPro" id="IPR057309">
    <property type="entry name" value="PcsB_CC"/>
</dbReference>
<evidence type="ECO:0000313" key="10">
    <source>
        <dbReference type="Proteomes" id="UP000268059"/>
    </source>
</evidence>
<dbReference type="PANTHER" id="PTHR47053">
    <property type="entry name" value="MUREIN DD-ENDOPEPTIDASE MEPH-RELATED"/>
    <property type="match status" value="1"/>
</dbReference>
<dbReference type="InterPro" id="IPR000064">
    <property type="entry name" value="NLP_P60_dom"/>
</dbReference>
<keyword evidence="4" id="KW-0378">Hydrolase</keyword>